<dbReference type="AlphaFoldDB" id="A0A0D7B9Y2"/>
<dbReference type="EMBL" id="KN880558">
    <property type="protein sequence ID" value="KIY66326.1"/>
    <property type="molecule type" value="Genomic_DNA"/>
</dbReference>
<reference evidence="2 3" key="1">
    <citation type="journal article" date="2015" name="Fungal Genet. Biol.">
        <title>Evolution of novel wood decay mechanisms in Agaricales revealed by the genome sequences of Fistulina hepatica and Cylindrobasidium torrendii.</title>
        <authorList>
            <person name="Floudas D."/>
            <person name="Held B.W."/>
            <person name="Riley R."/>
            <person name="Nagy L.G."/>
            <person name="Koehler G."/>
            <person name="Ransdell A.S."/>
            <person name="Younus H."/>
            <person name="Chow J."/>
            <person name="Chiniquy J."/>
            <person name="Lipzen A."/>
            <person name="Tritt A."/>
            <person name="Sun H."/>
            <person name="Haridas S."/>
            <person name="LaButti K."/>
            <person name="Ohm R.A."/>
            <person name="Kues U."/>
            <person name="Blanchette R.A."/>
            <person name="Grigoriev I.V."/>
            <person name="Minto R.E."/>
            <person name="Hibbett D.S."/>
        </authorList>
    </citation>
    <scope>NUCLEOTIDE SEQUENCE [LARGE SCALE GENOMIC DNA]</scope>
    <source>
        <strain evidence="2 3">FP15055 ss-10</strain>
    </source>
</reference>
<evidence type="ECO:0000256" key="1">
    <source>
        <dbReference type="SAM" id="MobiDB-lite"/>
    </source>
</evidence>
<name>A0A0D7B9Y2_9AGAR</name>
<feature type="region of interest" description="Disordered" evidence="1">
    <location>
        <begin position="67"/>
        <end position="94"/>
    </location>
</feature>
<proteinExistence type="predicted"/>
<feature type="region of interest" description="Disordered" evidence="1">
    <location>
        <begin position="1"/>
        <end position="51"/>
    </location>
</feature>
<evidence type="ECO:0000313" key="2">
    <source>
        <dbReference type="EMBL" id="KIY66326.1"/>
    </source>
</evidence>
<gene>
    <name evidence="2" type="ORF">CYLTODRAFT_444755</name>
</gene>
<evidence type="ECO:0000313" key="3">
    <source>
        <dbReference type="Proteomes" id="UP000054007"/>
    </source>
</evidence>
<feature type="region of interest" description="Disordered" evidence="1">
    <location>
        <begin position="160"/>
        <end position="182"/>
    </location>
</feature>
<feature type="compositionally biased region" description="Polar residues" evidence="1">
    <location>
        <begin position="72"/>
        <end position="81"/>
    </location>
</feature>
<organism evidence="2 3">
    <name type="scientific">Cylindrobasidium torrendii FP15055 ss-10</name>
    <dbReference type="NCBI Taxonomy" id="1314674"/>
    <lineage>
        <taxon>Eukaryota</taxon>
        <taxon>Fungi</taxon>
        <taxon>Dikarya</taxon>
        <taxon>Basidiomycota</taxon>
        <taxon>Agaricomycotina</taxon>
        <taxon>Agaricomycetes</taxon>
        <taxon>Agaricomycetidae</taxon>
        <taxon>Agaricales</taxon>
        <taxon>Marasmiineae</taxon>
        <taxon>Physalacriaceae</taxon>
        <taxon>Cylindrobasidium</taxon>
    </lineage>
</organism>
<keyword evidence="3" id="KW-1185">Reference proteome</keyword>
<accession>A0A0D7B9Y2</accession>
<dbReference type="Proteomes" id="UP000054007">
    <property type="component" value="Unassembled WGS sequence"/>
</dbReference>
<protein>
    <submittedName>
        <fullName evidence="2">Uncharacterized protein</fullName>
    </submittedName>
</protein>
<sequence length="214" mass="24541">MPHTEPSRRHRIGSYNRRVPVPLGSRRRRKTMDIDRYGEVPMTSNCDQAVEDEPQRSIILDPRKNSLGAASHSESTQSSRYNFWDANSPEHESSTRPICFNNRANGQHGESSSHGPRMKMRSYIRRTTTEESLYRLYNTLPSDERSMFSGSPPMLLSELESPRQPRCGDRNELDQGLNGATSAPRYDFPVDMMQALRLQYQAMCDLQEGESDRV</sequence>
<feature type="compositionally biased region" description="Basic and acidic residues" evidence="1">
    <location>
        <begin position="160"/>
        <end position="173"/>
    </location>
</feature>